<feature type="domain" description="SnoaL-like" evidence="1">
    <location>
        <begin position="8"/>
        <end position="100"/>
    </location>
</feature>
<reference evidence="2 3" key="1">
    <citation type="submission" date="2017-07" db="EMBL/GenBank/DDBJ databases">
        <authorList>
            <person name="Sun Z.S."/>
            <person name="Albrecht U."/>
            <person name="Echele G."/>
            <person name="Lee C.C."/>
        </authorList>
    </citation>
    <scope>NUCLEOTIDE SEQUENCE [LARGE SCALE GENOMIC DNA]</scope>
    <source>
        <strain evidence="2 3">CGMCC 1.12672</strain>
    </source>
</reference>
<accession>A0A285R009</accession>
<dbReference type="InterPro" id="IPR032710">
    <property type="entry name" value="NTF2-like_dom_sf"/>
</dbReference>
<gene>
    <name evidence="2" type="ORF">SAMN06297144_2229</name>
</gene>
<dbReference type="Pfam" id="PF12680">
    <property type="entry name" value="SnoaL_2"/>
    <property type="match status" value="1"/>
</dbReference>
<evidence type="ECO:0000313" key="3">
    <source>
        <dbReference type="Proteomes" id="UP000219494"/>
    </source>
</evidence>
<keyword evidence="3" id="KW-1185">Reference proteome</keyword>
<dbReference type="OrthoDB" id="9796020at2"/>
<protein>
    <submittedName>
        <fullName evidence="2">Limonene-1,2-epoxide hydrolase</fullName>
    </submittedName>
</protein>
<evidence type="ECO:0000313" key="2">
    <source>
        <dbReference type="EMBL" id="SOB87108.1"/>
    </source>
</evidence>
<evidence type="ECO:0000259" key="1">
    <source>
        <dbReference type="Pfam" id="PF12680"/>
    </source>
</evidence>
<keyword evidence="2" id="KW-0378">Hydrolase</keyword>
<dbReference type="EMBL" id="OBMI01000002">
    <property type="protein sequence ID" value="SOB87108.1"/>
    <property type="molecule type" value="Genomic_DNA"/>
</dbReference>
<dbReference type="InterPro" id="IPR037401">
    <property type="entry name" value="SnoaL-like"/>
</dbReference>
<sequence length="142" mass="15236">MISTDHLDAYLAAMGRRDVAATKPHMAEDVVIHSPIIPAPFRGRDAVASVLEALLGTIDAFEPKRLLRDGADFVAVFTVRLGDHVIDGMDHMHLNEEGLVDSMTVAWRPLPAIVAVQQKLAPKLGGAALQLVPLTTNGRQAA</sequence>
<dbReference type="RefSeq" id="WP_097064037.1">
    <property type="nucleotide sequence ID" value="NZ_OBMI01000002.1"/>
</dbReference>
<dbReference type="Proteomes" id="UP000219494">
    <property type="component" value="Unassembled WGS sequence"/>
</dbReference>
<dbReference type="GO" id="GO:0016787">
    <property type="term" value="F:hydrolase activity"/>
    <property type="evidence" value="ECO:0007669"/>
    <property type="project" value="UniProtKB-KW"/>
</dbReference>
<proteinExistence type="predicted"/>
<dbReference type="Gene3D" id="3.10.450.50">
    <property type="match status" value="1"/>
</dbReference>
<dbReference type="SUPFAM" id="SSF54427">
    <property type="entry name" value="NTF2-like"/>
    <property type="match status" value="1"/>
</dbReference>
<organism evidence="2 3">
    <name type="scientific">Sphingomonas guangdongensis</name>
    <dbReference type="NCBI Taxonomy" id="1141890"/>
    <lineage>
        <taxon>Bacteria</taxon>
        <taxon>Pseudomonadati</taxon>
        <taxon>Pseudomonadota</taxon>
        <taxon>Alphaproteobacteria</taxon>
        <taxon>Sphingomonadales</taxon>
        <taxon>Sphingomonadaceae</taxon>
        <taxon>Sphingomonas</taxon>
    </lineage>
</organism>
<name>A0A285R009_9SPHN</name>
<dbReference type="AlphaFoldDB" id="A0A285R009"/>